<dbReference type="GO" id="GO:0008375">
    <property type="term" value="F:acetylglucosaminyltransferase activity"/>
    <property type="evidence" value="ECO:0007669"/>
    <property type="project" value="TreeGrafter"/>
</dbReference>
<name>A0A9Q0S5I6_9DIPT</name>
<dbReference type="EMBL" id="WJQU01000002">
    <property type="protein sequence ID" value="KAJ6644070.1"/>
    <property type="molecule type" value="Genomic_DNA"/>
</dbReference>
<reference evidence="2" key="1">
    <citation type="submission" date="2022-07" db="EMBL/GenBank/DDBJ databases">
        <authorList>
            <person name="Trinca V."/>
            <person name="Uliana J.V.C."/>
            <person name="Torres T.T."/>
            <person name="Ward R.J."/>
            <person name="Monesi N."/>
        </authorList>
    </citation>
    <scope>NUCLEOTIDE SEQUENCE</scope>
    <source>
        <strain evidence="2">HSMRA1968</strain>
        <tissue evidence="2">Whole embryos</tissue>
    </source>
</reference>
<dbReference type="GO" id="GO:0005793">
    <property type="term" value="C:endoplasmic reticulum-Golgi intermediate compartment"/>
    <property type="evidence" value="ECO:0007669"/>
    <property type="project" value="TreeGrafter"/>
</dbReference>
<accession>A0A9Q0S5I6</accession>
<dbReference type="Proteomes" id="UP001151699">
    <property type="component" value="Chromosome B"/>
</dbReference>
<evidence type="ECO:0000259" key="1">
    <source>
        <dbReference type="Pfam" id="PF04666"/>
    </source>
</evidence>
<gene>
    <name evidence="2" type="primary">Mgat4a</name>
    <name evidence="2" type="ORF">Bhyg_09036</name>
</gene>
<dbReference type="OrthoDB" id="2016523at2759"/>
<sequence>MNLSAEQTLAQRVAEYQMRLQYLESMYRSRQEDVAILSQYLGLSPNTGDGATNVTINGSLLDALSPETRAILRNMTSSPRFPSSLRLPTAFHFLPHLLDDPSSLKPAFLLSRGRQGISVVLGVPTVKRDKQSYLMGTLQNLISNMDDEEQNETMIVVFVGETDLEYVQLVAKQIEVRFSMYVENGLIEVLSPPSSYYPNMEKLRQTLNDPPERVKWRSKQNLDFAFLMAYSQPKATFYVQLEDDILAKRGFITIMKKFAFEKTARKDPWFVLDFCQLGFIAKI</sequence>
<dbReference type="PANTHER" id="PTHR12062">
    <property type="entry name" value="N-ACETYLGLUCOSAMINYLTRANSFERASE VI"/>
    <property type="match status" value="1"/>
</dbReference>
<organism evidence="2 3">
    <name type="scientific">Pseudolycoriella hygida</name>
    <dbReference type="NCBI Taxonomy" id="35572"/>
    <lineage>
        <taxon>Eukaryota</taxon>
        <taxon>Metazoa</taxon>
        <taxon>Ecdysozoa</taxon>
        <taxon>Arthropoda</taxon>
        <taxon>Hexapoda</taxon>
        <taxon>Insecta</taxon>
        <taxon>Pterygota</taxon>
        <taxon>Neoptera</taxon>
        <taxon>Endopterygota</taxon>
        <taxon>Diptera</taxon>
        <taxon>Nematocera</taxon>
        <taxon>Sciaroidea</taxon>
        <taxon>Sciaridae</taxon>
        <taxon>Pseudolycoriella</taxon>
    </lineage>
</organism>
<dbReference type="GO" id="GO:0005783">
    <property type="term" value="C:endoplasmic reticulum"/>
    <property type="evidence" value="ECO:0007669"/>
    <property type="project" value="TreeGrafter"/>
</dbReference>
<dbReference type="InterPro" id="IPR057279">
    <property type="entry name" value="MGAT4"/>
</dbReference>
<comment type="caution">
    <text evidence="2">The sequence shown here is derived from an EMBL/GenBank/DDBJ whole genome shotgun (WGS) entry which is preliminary data.</text>
</comment>
<evidence type="ECO:0000313" key="3">
    <source>
        <dbReference type="Proteomes" id="UP001151699"/>
    </source>
</evidence>
<dbReference type="GO" id="GO:0005795">
    <property type="term" value="C:Golgi stack"/>
    <property type="evidence" value="ECO:0007669"/>
    <property type="project" value="TreeGrafter"/>
</dbReference>
<evidence type="ECO:0000313" key="2">
    <source>
        <dbReference type="EMBL" id="KAJ6644070.1"/>
    </source>
</evidence>
<dbReference type="Pfam" id="PF04666">
    <property type="entry name" value="MGAT4_cons"/>
    <property type="match status" value="1"/>
</dbReference>
<proteinExistence type="predicted"/>
<dbReference type="InterPro" id="IPR006759">
    <property type="entry name" value="Glyco_transf_54"/>
</dbReference>
<dbReference type="GO" id="GO:0006487">
    <property type="term" value="P:protein N-linked glycosylation"/>
    <property type="evidence" value="ECO:0007669"/>
    <property type="project" value="TreeGrafter"/>
</dbReference>
<dbReference type="AlphaFoldDB" id="A0A9Q0S5I6"/>
<feature type="domain" description="MGAT4 conserved region" evidence="1">
    <location>
        <begin position="88"/>
        <end position="283"/>
    </location>
</feature>
<dbReference type="PANTHER" id="PTHR12062:SF9">
    <property type="entry name" value="ALPHA-1,3-MANNOSYL-GLYCOPROTEIN 4-BETA-N-ACETYLGLUCOSAMINYLTRANSFERASE A, ISOFORM A"/>
    <property type="match status" value="1"/>
</dbReference>
<protein>
    <submittedName>
        <fullName evidence="2">Alpha-1,3-mannosyl-glycoprotein 4-beta-N-acetylglucosaminyltransferase A</fullName>
    </submittedName>
</protein>
<keyword evidence="3" id="KW-1185">Reference proteome</keyword>